<keyword evidence="1" id="KW-0175">Coiled coil</keyword>
<keyword evidence="2" id="KW-0472">Membrane</keyword>
<reference evidence="3" key="1">
    <citation type="submission" date="2021-02" db="EMBL/GenBank/DDBJ databases">
        <authorList>
            <person name="Steward A R."/>
        </authorList>
    </citation>
    <scope>NUCLEOTIDE SEQUENCE</scope>
</reference>
<evidence type="ECO:0000313" key="3">
    <source>
        <dbReference type="EMBL" id="CAF4933241.1"/>
    </source>
</evidence>
<feature type="coiled-coil region" evidence="1">
    <location>
        <begin position="116"/>
        <end position="168"/>
    </location>
</feature>
<keyword evidence="2" id="KW-0812">Transmembrane</keyword>
<organism evidence="3 4">
    <name type="scientific">Pieris macdunnoughi</name>
    <dbReference type="NCBI Taxonomy" id="345717"/>
    <lineage>
        <taxon>Eukaryota</taxon>
        <taxon>Metazoa</taxon>
        <taxon>Ecdysozoa</taxon>
        <taxon>Arthropoda</taxon>
        <taxon>Hexapoda</taxon>
        <taxon>Insecta</taxon>
        <taxon>Pterygota</taxon>
        <taxon>Neoptera</taxon>
        <taxon>Endopterygota</taxon>
        <taxon>Lepidoptera</taxon>
        <taxon>Glossata</taxon>
        <taxon>Ditrysia</taxon>
        <taxon>Papilionoidea</taxon>
        <taxon>Pieridae</taxon>
        <taxon>Pierinae</taxon>
        <taxon>Pieris</taxon>
    </lineage>
</organism>
<dbReference type="AlphaFoldDB" id="A0A821WTN8"/>
<keyword evidence="2" id="KW-1133">Transmembrane helix</keyword>
<evidence type="ECO:0000313" key="4">
    <source>
        <dbReference type="Proteomes" id="UP000663880"/>
    </source>
</evidence>
<feature type="coiled-coil region" evidence="1">
    <location>
        <begin position="666"/>
        <end position="735"/>
    </location>
</feature>
<feature type="transmembrane region" description="Helical" evidence="2">
    <location>
        <begin position="781"/>
        <end position="800"/>
    </location>
</feature>
<dbReference type="EMBL" id="CAJOBZ010000063">
    <property type="protein sequence ID" value="CAF4933241.1"/>
    <property type="molecule type" value="Genomic_DNA"/>
</dbReference>
<evidence type="ECO:0000256" key="2">
    <source>
        <dbReference type="SAM" id="Phobius"/>
    </source>
</evidence>
<name>A0A821WTN8_9NEOP</name>
<evidence type="ECO:0000256" key="1">
    <source>
        <dbReference type="SAM" id="Coils"/>
    </source>
</evidence>
<dbReference type="OrthoDB" id="7363161at2759"/>
<keyword evidence="4" id="KW-1185">Reference proteome</keyword>
<protein>
    <submittedName>
        <fullName evidence="3">Uncharacterized protein</fullName>
    </submittedName>
</protein>
<dbReference type="Proteomes" id="UP000663880">
    <property type="component" value="Unassembled WGS sequence"/>
</dbReference>
<comment type="caution">
    <text evidence="3">The sequence shown here is derived from an EMBL/GenBank/DDBJ whole genome shotgun (WGS) entry which is preliminary data.</text>
</comment>
<accession>A0A821WTN8</accession>
<proteinExistence type="predicted"/>
<gene>
    <name evidence="3" type="ORF">PMACD_LOCUS14037</name>
</gene>
<sequence length="837" mass="95960">MSLEGDGIQDEYAVTALQIFEYCGADSSSSLRVDALMDKFAPFVKTNKSEYSYLKSLLDPDQNNPEITVAKLAESLNKYSESQKVKVDLEESFNLRNGQAPHDSDSGISTDGFQLIEELQCELREKSHLAHQLRSQLDFTDRQHEEAVSALTAERDSLRSHLNMLREENMILTHVRRDYEDVCERLCNSERALDDVKRQLECSKKKLRVMTQQVCTLESEKLTLSELLAKSKEECHRINDRYASRQSALLEQNERLRSEHADLSVRLQDHDEVMQTVLKEKILLEMELKEMLNKTNQTQLRMDRSIDISYTEDQMLTALDSLNADSRFCSDKRIIDESFTFKDEGRPTNMSLFDEIRLSFCNMSRHNITDISTNDKDLDNSNSEIATQTGSTDNEKDSVIDTEYINVEVQTDINKSNQTSDGETQTNVEQNCFNNAEIQTIHVSYQSSDVETQTVIDQSETKNAEVQTDPANKLVYSEVQTNDTRTLTTDVETKSIQVSYQSSDVETQTIIDQNETKNAEVQTDPANKLVYSEVQTNDTRTLTTDVETKSIQVSYQSSDVEIQTIIDQNETKNTEVHTDPANKLVNSEVQTNDTRTLTCNVETQTEIKPRNTQNKANIRNFKILMKSRRTKKDAAIQTDINTNNNVNKCLECDKFDKYTIKLEKDYKNSHNMLLDVKNEIEKYENNLNVLKNIVDEGNDRNSYLKSVVDGLRVNLSVLEAACSKQNEEIEKLTCSVTSIEVQTEFEQVSTYSQTDLPCSTCVKRNGSHRLRKYLWDPLKCLFQAFAVICFVFALSALYGVSRRWQSPCTPLAPWSWLQPHDLMDLFFRIEYIADVPM</sequence>